<evidence type="ECO:0000256" key="1">
    <source>
        <dbReference type="SAM" id="MobiDB-lite"/>
    </source>
</evidence>
<protein>
    <submittedName>
        <fullName evidence="2">Uncharacterized protein</fullName>
    </submittedName>
</protein>
<feature type="region of interest" description="Disordered" evidence="1">
    <location>
        <begin position="1"/>
        <end position="75"/>
    </location>
</feature>
<dbReference type="AlphaFoldDB" id="M3DLE0"/>
<feature type="region of interest" description="Disordered" evidence="1">
    <location>
        <begin position="126"/>
        <end position="152"/>
    </location>
</feature>
<evidence type="ECO:0000313" key="3">
    <source>
        <dbReference type="Proteomes" id="UP000030760"/>
    </source>
</evidence>
<gene>
    <name evidence="2" type="ORF">SBD_0398</name>
</gene>
<proteinExistence type="predicted"/>
<dbReference type="Proteomes" id="UP000030760">
    <property type="component" value="Unassembled WGS sequence"/>
</dbReference>
<organism evidence="2 3">
    <name type="scientific">Streptomyces bottropensis ATCC 25435</name>
    <dbReference type="NCBI Taxonomy" id="1054862"/>
    <lineage>
        <taxon>Bacteria</taxon>
        <taxon>Bacillati</taxon>
        <taxon>Actinomycetota</taxon>
        <taxon>Actinomycetes</taxon>
        <taxon>Kitasatosporales</taxon>
        <taxon>Streptomycetaceae</taxon>
        <taxon>Streptomyces</taxon>
    </lineage>
</organism>
<dbReference type="AntiFam" id="ANF00142">
    <property type="entry name" value="Shadow ORF (opposite yadG)"/>
</dbReference>
<evidence type="ECO:0000313" key="2">
    <source>
        <dbReference type="EMBL" id="EMF57727.1"/>
    </source>
</evidence>
<name>M3DLE0_9ACTN</name>
<accession>M3DLE0</accession>
<reference evidence="3" key="1">
    <citation type="journal article" date="2013" name="Genome Announc.">
        <title>Draft Genome Sequence of Streptomyces bottropensis ATCC 25435, a Bottromycin-Producing Actinomycete.</title>
        <authorList>
            <person name="Zhang H."/>
            <person name="Zhou W."/>
            <person name="Zhuang Y."/>
            <person name="Liang X."/>
            <person name="Liu T."/>
        </authorList>
    </citation>
    <scope>NUCLEOTIDE SEQUENCE [LARGE SCALE GENOMIC DNA]</scope>
    <source>
        <strain evidence="3">ATCC 25435</strain>
    </source>
</reference>
<sequence>MLQGQGAGRELLDDGEVVGDEQTGAPEGVLEFGEEAQRGRLGGDVEGAGRLVADDEPRLAGDRPGDGDALAPAPAELPWTGRRNWAWSWCRWSTASPPSTRTRHRSRTATGDCCGRWRTPRRSAAIRTASSWPGAARAADSPRLSPSSDATAGVRGCWANC</sequence>
<feature type="compositionally biased region" description="Basic and acidic residues" evidence="1">
    <location>
        <begin position="52"/>
        <end position="66"/>
    </location>
</feature>
<dbReference type="AntiFam" id="ANF00095">
    <property type="entry name" value="Shadow ORF (opposite ABC transporters)"/>
</dbReference>
<dbReference type="EMBL" id="KB405056">
    <property type="protein sequence ID" value="EMF57727.1"/>
    <property type="molecule type" value="Genomic_DNA"/>
</dbReference>